<sequence length="761" mass="83975">MPRHRLVFGLASALRRQGELRHDGGALASEIYARWALQAARHISWPAASDEQIVQEEAQQLPAGDAFTSRVEGSYGASTSQPAAGAGQRVRARPAARRSTEGAVSTSSVRELQLRLRASAVNGHGPRRGEIARLPLPKTGAALVPVMAGVSDIVKDRGSPGMATPYWLYFERYLDFLRQHRAANAGKIDDVLMPPDLAINAYFMALAADVVPYTKAFNALRAVEIEFDRTLTNFAYQAVLRICASDNSEPSARMALRILDGLRERRTGITEHVLNLVATACKEAELLDEALRVLHEIHETFPGQLSQHSEQTHGNVTWLAIAKGRMEDVMRLLDQAAACGWTPRPALLSRCLVEVMDTQLSPDMALRILNFNRIPEGLEQRPEAPYIEEGLCTAVMNFAAVKGHTELALKAWECMEYAILPAAPFPSDAASSPAAEPASNSAQAARNEDLHKPAVVAFQAMIDTFVRARQLKEAFRLVCQLQMVYPDQAEAVDYSRALAQLVDAIAESASEVDNAYYLLEEMHAQGEPLCPAMLDCVVAACSQIGDSSRAFETFAAYGNLGLTPGAQAYNAVLQGCIYHGLIDSVPKILEDMKAAEVGFNALTHSLMVESFVVQNQPQAAVDAYFEAQAANKAIRPETFEKMVARCERGGNVDLMEELYNSRQYQGRDTSFDMVKMLRWRWGELGGIERLAEAPDYRPRPMLPGSHNERRRTELQRKDQRGMQPAAQQSRQRQRSSSTPPPQEQVNVPLAEAKFEPLPLDW</sequence>
<dbReference type="PANTHER" id="PTHR47205">
    <property type="entry name" value="OS07G0599000 PROTEIN"/>
    <property type="match status" value="1"/>
</dbReference>
<reference evidence="4 5" key="1">
    <citation type="submission" date="2023-10" db="EMBL/GenBank/DDBJ databases">
        <authorList>
            <person name="Maclean D."/>
            <person name="Macfadyen A."/>
        </authorList>
    </citation>
    <scope>NUCLEOTIDE SEQUENCE [LARGE SCALE GENOMIC DNA]</scope>
</reference>
<dbReference type="InterPro" id="IPR011990">
    <property type="entry name" value="TPR-like_helical_dom_sf"/>
</dbReference>
<feature type="domain" description="Pentatricopeptide repeat-containing protein-mitochondrial" evidence="3">
    <location>
        <begin position="456"/>
        <end position="555"/>
    </location>
</feature>
<keyword evidence="1" id="KW-0677">Repeat</keyword>
<dbReference type="EMBL" id="CAUYUE010000003">
    <property type="protein sequence ID" value="CAK0755485.1"/>
    <property type="molecule type" value="Genomic_DNA"/>
</dbReference>
<dbReference type="InterPro" id="IPR044605">
    <property type="entry name" value="At1g26460-like"/>
</dbReference>
<evidence type="ECO:0000259" key="3">
    <source>
        <dbReference type="Pfam" id="PF23276"/>
    </source>
</evidence>
<feature type="compositionally biased region" description="Low complexity" evidence="2">
    <location>
        <begin position="723"/>
        <end position="737"/>
    </location>
</feature>
<dbReference type="InterPro" id="IPR002885">
    <property type="entry name" value="PPR_rpt"/>
</dbReference>
<dbReference type="AlphaFoldDB" id="A0AAV1HVQ8"/>
<feature type="region of interest" description="Disordered" evidence="2">
    <location>
        <begin position="695"/>
        <end position="761"/>
    </location>
</feature>
<proteinExistence type="predicted"/>
<dbReference type="PANTHER" id="PTHR47205:SF1">
    <property type="entry name" value="OS07G0599000 PROTEIN"/>
    <property type="match status" value="1"/>
</dbReference>
<evidence type="ECO:0000313" key="5">
    <source>
        <dbReference type="Proteomes" id="UP001314263"/>
    </source>
</evidence>
<protein>
    <recommendedName>
        <fullName evidence="3">Pentatricopeptide repeat-containing protein-mitochondrial domain-containing protein</fullName>
    </recommendedName>
</protein>
<organism evidence="4 5">
    <name type="scientific">Coccomyxa viridis</name>
    <dbReference type="NCBI Taxonomy" id="1274662"/>
    <lineage>
        <taxon>Eukaryota</taxon>
        <taxon>Viridiplantae</taxon>
        <taxon>Chlorophyta</taxon>
        <taxon>core chlorophytes</taxon>
        <taxon>Trebouxiophyceae</taxon>
        <taxon>Trebouxiophyceae incertae sedis</taxon>
        <taxon>Coccomyxaceae</taxon>
        <taxon>Coccomyxa</taxon>
    </lineage>
</organism>
<dbReference type="Pfam" id="PF01535">
    <property type="entry name" value="PPR"/>
    <property type="match status" value="1"/>
</dbReference>
<comment type="caution">
    <text evidence="4">The sequence shown here is derived from an EMBL/GenBank/DDBJ whole genome shotgun (WGS) entry which is preliminary data.</text>
</comment>
<feature type="compositionally biased region" description="Basic and acidic residues" evidence="2">
    <location>
        <begin position="706"/>
        <end position="720"/>
    </location>
</feature>
<evidence type="ECO:0000313" key="4">
    <source>
        <dbReference type="EMBL" id="CAK0755485.1"/>
    </source>
</evidence>
<dbReference type="Gene3D" id="1.25.40.10">
    <property type="entry name" value="Tetratricopeptide repeat domain"/>
    <property type="match status" value="2"/>
</dbReference>
<dbReference type="Proteomes" id="UP001314263">
    <property type="component" value="Unassembled WGS sequence"/>
</dbReference>
<dbReference type="Pfam" id="PF23276">
    <property type="entry name" value="TPR_24"/>
    <property type="match status" value="1"/>
</dbReference>
<feature type="region of interest" description="Disordered" evidence="2">
    <location>
        <begin position="70"/>
        <end position="106"/>
    </location>
</feature>
<accession>A0AAV1HVQ8</accession>
<evidence type="ECO:0000256" key="2">
    <source>
        <dbReference type="SAM" id="MobiDB-lite"/>
    </source>
</evidence>
<keyword evidence="5" id="KW-1185">Reference proteome</keyword>
<name>A0AAV1HVQ8_9CHLO</name>
<dbReference type="InterPro" id="IPR057027">
    <property type="entry name" value="TPR_mt"/>
</dbReference>
<evidence type="ECO:0000256" key="1">
    <source>
        <dbReference type="ARBA" id="ARBA00022737"/>
    </source>
</evidence>
<gene>
    <name evidence="4" type="ORF">CVIRNUC_002378</name>
</gene>